<dbReference type="Proteomes" id="UP000019384">
    <property type="component" value="Unassembled WGS sequence"/>
</dbReference>
<evidence type="ECO:0000313" key="2">
    <source>
        <dbReference type="EMBL" id="CDK28582.1"/>
    </source>
</evidence>
<organism evidence="2 3">
    <name type="scientific">Kuraishia capsulata CBS 1993</name>
    <dbReference type="NCBI Taxonomy" id="1382522"/>
    <lineage>
        <taxon>Eukaryota</taxon>
        <taxon>Fungi</taxon>
        <taxon>Dikarya</taxon>
        <taxon>Ascomycota</taxon>
        <taxon>Saccharomycotina</taxon>
        <taxon>Pichiomycetes</taxon>
        <taxon>Pichiales</taxon>
        <taxon>Pichiaceae</taxon>
        <taxon>Kuraishia</taxon>
    </lineage>
</organism>
<dbReference type="OrthoDB" id="4096569at2759"/>
<dbReference type="GeneID" id="34521960"/>
<dbReference type="AlphaFoldDB" id="W6MTP3"/>
<reference evidence="2" key="1">
    <citation type="submission" date="2013-12" db="EMBL/GenBank/DDBJ databases">
        <authorList>
            <person name="Genoscope - CEA"/>
        </authorList>
    </citation>
    <scope>NUCLEOTIDE SEQUENCE</scope>
    <source>
        <strain evidence="2">CBS 1993</strain>
    </source>
</reference>
<dbReference type="EMBL" id="HG793129">
    <property type="protein sequence ID" value="CDK28582.1"/>
    <property type="molecule type" value="Genomic_DNA"/>
</dbReference>
<gene>
    <name evidence="2" type="ORF">KUCA_T00004565001</name>
</gene>
<sequence length="300" mass="34153">MDYNPFSKLLGMMPKVDATATDEIVKTFSKLIRFEKKAQSQRAELHRQIFEWGNKLQDENARKLLNEFAKCIKESYIAENDSIHKQENVCFQVSNVQKREKKAMDLNTRKLRLYKQLRAREGKKGEDLSVSLAREELEELDISIQVVEEQMIRFINSALRGCLADYVFTVQAGCMDVRGACDIFFECLNYDSSGSFKRHTQEVIEKTPPRSKSSNHGILGDVSKTVNNHQKSNDIKNENCLECEVTGHKSNSTKNRVTSKLFGNTRPVTVDSDAAAQYPGNLGLRIPSNLGMADPWVRHN</sequence>
<proteinExistence type="predicted"/>
<dbReference type="HOGENOM" id="CLU_927697_0_0_1"/>
<evidence type="ECO:0000313" key="3">
    <source>
        <dbReference type="Proteomes" id="UP000019384"/>
    </source>
</evidence>
<name>W6MTP3_9ASCO</name>
<evidence type="ECO:0000256" key="1">
    <source>
        <dbReference type="SAM" id="MobiDB-lite"/>
    </source>
</evidence>
<reference evidence="2" key="2">
    <citation type="submission" date="2014-02" db="EMBL/GenBank/DDBJ databases">
        <title>Complete DNA sequence of /Kuraishia capsulata/ illustrates novel genomic features among budding yeasts (/Saccharomycotina/).</title>
        <authorList>
            <person name="Morales L."/>
            <person name="Noel B."/>
            <person name="Porcel B."/>
            <person name="Marcet-Houben M."/>
            <person name="Hullo M-F."/>
            <person name="Sacerdot C."/>
            <person name="Tekaia F."/>
            <person name="Leh-Louis V."/>
            <person name="Despons L."/>
            <person name="Khanna V."/>
            <person name="Aury J-M."/>
            <person name="Barbe V."/>
            <person name="Couloux A."/>
            <person name="Labadie K."/>
            <person name="Pelletier E."/>
            <person name="Souciet J-L."/>
            <person name="Boekhout T."/>
            <person name="Gabaldon T."/>
            <person name="Wincker P."/>
            <person name="Dujon B."/>
        </authorList>
    </citation>
    <scope>NUCLEOTIDE SEQUENCE</scope>
    <source>
        <strain evidence="2">CBS 1993</strain>
    </source>
</reference>
<dbReference type="RefSeq" id="XP_022460572.1">
    <property type="nucleotide sequence ID" value="XM_022601313.1"/>
</dbReference>
<protein>
    <submittedName>
        <fullName evidence="2">Uncharacterized protein</fullName>
    </submittedName>
</protein>
<feature type="region of interest" description="Disordered" evidence="1">
    <location>
        <begin position="204"/>
        <end position="224"/>
    </location>
</feature>
<keyword evidence="3" id="KW-1185">Reference proteome</keyword>
<accession>W6MTP3</accession>